<evidence type="ECO:0008006" key="3">
    <source>
        <dbReference type="Google" id="ProtNLM"/>
    </source>
</evidence>
<protein>
    <recommendedName>
        <fullName evidence="3">Methyltransferase domain-containing protein</fullName>
    </recommendedName>
</protein>
<dbReference type="PANTHER" id="PTHR43836">
    <property type="entry name" value="CATECHOL O-METHYLTRANSFERASE 1-RELATED"/>
    <property type="match status" value="1"/>
</dbReference>
<dbReference type="PANTHER" id="PTHR43836:SF2">
    <property type="entry name" value="CATECHOL O-METHYLTRANSFERASE 1-RELATED"/>
    <property type="match status" value="1"/>
</dbReference>
<dbReference type="SUPFAM" id="SSF53335">
    <property type="entry name" value="S-adenosyl-L-methionine-dependent methyltransferases"/>
    <property type="match status" value="1"/>
</dbReference>
<dbReference type="Pfam" id="PF13578">
    <property type="entry name" value="Methyltransf_24"/>
    <property type="match status" value="1"/>
</dbReference>
<name>A0A1F8BLD9_9BACT</name>
<comment type="caution">
    <text evidence="1">The sequence shown here is derived from an EMBL/GenBank/DDBJ whole genome shotgun (WGS) entry which is preliminary data.</text>
</comment>
<dbReference type="Proteomes" id="UP000176725">
    <property type="component" value="Unassembled WGS sequence"/>
</dbReference>
<dbReference type="STRING" id="1802521.A2893_04575"/>
<accession>A0A1F8BLD9</accession>
<organism evidence="1 2">
    <name type="scientific">Candidatus Woesebacteria bacterium RIFCSPLOWO2_01_FULL_39_25</name>
    <dbReference type="NCBI Taxonomy" id="1802521"/>
    <lineage>
        <taxon>Bacteria</taxon>
        <taxon>Candidatus Woeseibacteriota</taxon>
    </lineage>
</organism>
<evidence type="ECO:0000313" key="1">
    <source>
        <dbReference type="EMBL" id="OGM64901.1"/>
    </source>
</evidence>
<gene>
    <name evidence="1" type="ORF">A2893_04575</name>
</gene>
<proteinExistence type="predicted"/>
<dbReference type="Gene3D" id="3.40.50.150">
    <property type="entry name" value="Vaccinia Virus protein VP39"/>
    <property type="match status" value="1"/>
</dbReference>
<dbReference type="GO" id="GO:0008171">
    <property type="term" value="F:O-methyltransferase activity"/>
    <property type="evidence" value="ECO:0007669"/>
    <property type="project" value="TreeGrafter"/>
</dbReference>
<reference evidence="1 2" key="1">
    <citation type="journal article" date="2016" name="Nat. Commun.">
        <title>Thousands of microbial genomes shed light on interconnected biogeochemical processes in an aquifer system.</title>
        <authorList>
            <person name="Anantharaman K."/>
            <person name="Brown C.T."/>
            <person name="Hug L.A."/>
            <person name="Sharon I."/>
            <person name="Castelle C.J."/>
            <person name="Probst A.J."/>
            <person name="Thomas B.C."/>
            <person name="Singh A."/>
            <person name="Wilkins M.J."/>
            <person name="Karaoz U."/>
            <person name="Brodie E.L."/>
            <person name="Williams K.H."/>
            <person name="Hubbard S.S."/>
            <person name="Banfield J.F."/>
        </authorList>
    </citation>
    <scope>NUCLEOTIDE SEQUENCE [LARGE SCALE GENOMIC DNA]</scope>
</reference>
<dbReference type="EMBL" id="MGHH01000007">
    <property type="protein sequence ID" value="OGM64901.1"/>
    <property type="molecule type" value="Genomic_DNA"/>
</dbReference>
<dbReference type="InterPro" id="IPR029063">
    <property type="entry name" value="SAM-dependent_MTases_sf"/>
</dbReference>
<sequence>MSRKKNLLNLVDKAIKKYFQESNTLQFLADNRYNRRIFSTTGQYDWFSGQLLYFLVRHTKPKIIVEISTSSGYSTLFMALGLKKNGFGKIHTFDMDAKALKAAEKNFKKYKVKKFVKTHLGDARVEIDKIKNLKHAGLYFLDSEHTEEFAQWFIEKLVVPAKESALFTTHDIMPVYAKVRKYNGPPWTFTNLHFYRTLLFKFKSKVEGIDLGLENLKLNIKKPKSKNGLYVYDGNEGSEPSFGNKLVSYMEKGEYLYCYDIADKYAKLLQSRKYDYFARGFQNEEGKPYEWNHSLWAYSGAVKAAYQKFLLT</sequence>
<dbReference type="AlphaFoldDB" id="A0A1F8BLD9"/>
<evidence type="ECO:0000313" key="2">
    <source>
        <dbReference type="Proteomes" id="UP000176725"/>
    </source>
</evidence>